<feature type="compositionally biased region" description="Acidic residues" evidence="1">
    <location>
        <begin position="227"/>
        <end position="245"/>
    </location>
</feature>
<gene>
    <name evidence="2" type="ORF">BFJ63_vAg17461</name>
</gene>
<sequence length="245" mass="27575">MSSSKPDKPSELYKPLKGASFYLTGRVKVKYKGKIKKNSGAIRDSCTSRTKYVVCSKAEYHSFRRRIAGGVGDKVELPDQDFNAIVKAYRDSEKVVLDTGCLDAISDNSHGWTPIDWADSYEKEEPETRFDVWIQEMQTHGVYRFSSLLDEAIGSDIEDDEEAGSFDLDTTRIADTVKDDADALALVNKWHEKYKARNTLIRDIRKVVGTLVQDETPGQDETKGQDETPEQDETSVQDEGYESAP</sequence>
<protein>
    <submittedName>
        <fullName evidence="2">Uncharacterized protein</fullName>
    </submittedName>
</protein>
<evidence type="ECO:0000256" key="1">
    <source>
        <dbReference type="SAM" id="MobiDB-lite"/>
    </source>
</evidence>
<dbReference type="Proteomes" id="UP000290540">
    <property type="component" value="Unassembled WGS sequence"/>
</dbReference>
<reference evidence="2 3" key="1">
    <citation type="submission" date="2016-12" db="EMBL/GenBank/DDBJ databases">
        <title>Draft genome sequence of Fusarium oxysporum causing rot on Narcissus.</title>
        <authorList>
            <person name="Armitage A.D."/>
            <person name="Taylor A."/>
            <person name="Clarkson J.P."/>
            <person name="Harrison R.J."/>
            <person name="Jackson A.C."/>
        </authorList>
    </citation>
    <scope>NUCLEOTIDE SEQUENCE [LARGE SCALE GENOMIC DNA]</scope>
    <source>
        <strain evidence="2 3">N139</strain>
    </source>
</reference>
<evidence type="ECO:0000313" key="2">
    <source>
        <dbReference type="EMBL" id="RYC79657.1"/>
    </source>
</evidence>
<comment type="caution">
    <text evidence="2">The sequence shown here is derived from an EMBL/GenBank/DDBJ whole genome shotgun (WGS) entry which is preliminary data.</text>
</comment>
<organism evidence="2 3">
    <name type="scientific">Fusarium oxysporum f. sp. narcissi</name>
    <dbReference type="NCBI Taxonomy" id="451672"/>
    <lineage>
        <taxon>Eukaryota</taxon>
        <taxon>Fungi</taxon>
        <taxon>Dikarya</taxon>
        <taxon>Ascomycota</taxon>
        <taxon>Pezizomycotina</taxon>
        <taxon>Sordariomycetes</taxon>
        <taxon>Hypocreomycetidae</taxon>
        <taxon>Hypocreales</taxon>
        <taxon>Nectriaceae</taxon>
        <taxon>Fusarium</taxon>
        <taxon>Fusarium oxysporum species complex</taxon>
    </lineage>
</organism>
<dbReference type="AlphaFoldDB" id="A0A4Q2V6V2"/>
<accession>A0A4Q2V6V2</accession>
<feature type="region of interest" description="Disordered" evidence="1">
    <location>
        <begin position="209"/>
        <end position="245"/>
    </location>
</feature>
<name>A0A4Q2V6V2_FUSOX</name>
<dbReference type="EMBL" id="MQTW01000561">
    <property type="protein sequence ID" value="RYC79657.1"/>
    <property type="molecule type" value="Genomic_DNA"/>
</dbReference>
<evidence type="ECO:0000313" key="3">
    <source>
        <dbReference type="Proteomes" id="UP000290540"/>
    </source>
</evidence>
<proteinExistence type="predicted"/>